<dbReference type="EMBL" id="LR593886">
    <property type="protein sequence ID" value="VTR94190.1"/>
    <property type="molecule type" value="Genomic_DNA"/>
</dbReference>
<proteinExistence type="predicted"/>
<name>A0A6P2D466_9BACT</name>
<dbReference type="KEGG" id="gms:SOIL9_35240"/>
<accession>A0A6P2D466</accession>
<sequence>MKYVFDLFSPNARSFELSKHRESILKVDS</sequence>
<reference evidence="1 2" key="1">
    <citation type="submission" date="2019-05" db="EMBL/GenBank/DDBJ databases">
        <authorList>
            <consortium name="Science for Life Laboratories"/>
        </authorList>
    </citation>
    <scope>NUCLEOTIDE SEQUENCE [LARGE SCALE GENOMIC DNA]</scope>
    <source>
        <strain evidence="1">Soil9</strain>
    </source>
</reference>
<dbReference type="Proteomes" id="UP000464178">
    <property type="component" value="Chromosome"/>
</dbReference>
<keyword evidence="2" id="KW-1185">Reference proteome</keyword>
<evidence type="ECO:0000313" key="1">
    <source>
        <dbReference type="EMBL" id="VTR94190.1"/>
    </source>
</evidence>
<gene>
    <name evidence="1" type="ORF">SOIL9_35240</name>
</gene>
<evidence type="ECO:0000313" key="2">
    <source>
        <dbReference type="Proteomes" id="UP000464178"/>
    </source>
</evidence>
<protein>
    <submittedName>
        <fullName evidence="1">Uncharacterized protein</fullName>
    </submittedName>
</protein>
<organism evidence="1 2">
    <name type="scientific">Gemmata massiliana</name>
    <dbReference type="NCBI Taxonomy" id="1210884"/>
    <lineage>
        <taxon>Bacteria</taxon>
        <taxon>Pseudomonadati</taxon>
        <taxon>Planctomycetota</taxon>
        <taxon>Planctomycetia</taxon>
        <taxon>Gemmatales</taxon>
        <taxon>Gemmataceae</taxon>
        <taxon>Gemmata</taxon>
    </lineage>
</organism>
<dbReference type="AlphaFoldDB" id="A0A6P2D466"/>